<name>A0A392PSV7_9FABA</name>
<evidence type="ECO:0000313" key="1">
    <source>
        <dbReference type="EMBL" id="MCI14914.1"/>
    </source>
</evidence>
<protein>
    <recommendedName>
        <fullName evidence="3">RNase H type-1 domain-containing protein</fullName>
    </recommendedName>
</protein>
<proteinExistence type="predicted"/>
<dbReference type="EMBL" id="LXQA010094286">
    <property type="protein sequence ID" value="MCI14914.1"/>
    <property type="molecule type" value="Genomic_DNA"/>
</dbReference>
<sequence length="58" mass="6789">MRNFTILKRFNINVHPPNAPSIKETDFFADMSGAIRAIELAYQNHWQNLWLETDSILV</sequence>
<evidence type="ECO:0000313" key="2">
    <source>
        <dbReference type="Proteomes" id="UP000265520"/>
    </source>
</evidence>
<accession>A0A392PSV7</accession>
<comment type="caution">
    <text evidence="1">The sequence shown here is derived from an EMBL/GenBank/DDBJ whole genome shotgun (WGS) entry which is preliminary data.</text>
</comment>
<reference evidence="1 2" key="1">
    <citation type="journal article" date="2018" name="Front. Plant Sci.">
        <title>Red Clover (Trifolium pratense) and Zigzag Clover (T. medium) - A Picture of Genomic Similarities and Differences.</title>
        <authorList>
            <person name="Dluhosova J."/>
            <person name="Istvanek J."/>
            <person name="Nedelnik J."/>
            <person name="Repkova J."/>
        </authorList>
    </citation>
    <scope>NUCLEOTIDE SEQUENCE [LARGE SCALE GENOMIC DNA]</scope>
    <source>
        <strain evidence="2">cv. 10/8</strain>
        <tissue evidence="1">Leaf</tissue>
    </source>
</reference>
<evidence type="ECO:0008006" key="3">
    <source>
        <dbReference type="Google" id="ProtNLM"/>
    </source>
</evidence>
<dbReference type="AlphaFoldDB" id="A0A392PSV7"/>
<feature type="non-terminal residue" evidence="1">
    <location>
        <position position="58"/>
    </location>
</feature>
<organism evidence="1 2">
    <name type="scientific">Trifolium medium</name>
    <dbReference type="NCBI Taxonomy" id="97028"/>
    <lineage>
        <taxon>Eukaryota</taxon>
        <taxon>Viridiplantae</taxon>
        <taxon>Streptophyta</taxon>
        <taxon>Embryophyta</taxon>
        <taxon>Tracheophyta</taxon>
        <taxon>Spermatophyta</taxon>
        <taxon>Magnoliopsida</taxon>
        <taxon>eudicotyledons</taxon>
        <taxon>Gunneridae</taxon>
        <taxon>Pentapetalae</taxon>
        <taxon>rosids</taxon>
        <taxon>fabids</taxon>
        <taxon>Fabales</taxon>
        <taxon>Fabaceae</taxon>
        <taxon>Papilionoideae</taxon>
        <taxon>50 kb inversion clade</taxon>
        <taxon>NPAAA clade</taxon>
        <taxon>Hologalegina</taxon>
        <taxon>IRL clade</taxon>
        <taxon>Trifolieae</taxon>
        <taxon>Trifolium</taxon>
    </lineage>
</organism>
<keyword evidence="2" id="KW-1185">Reference proteome</keyword>
<dbReference type="Proteomes" id="UP000265520">
    <property type="component" value="Unassembled WGS sequence"/>
</dbReference>
<gene>
    <name evidence="1" type="ORF">A2U01_0036049</name>
</gene>